<protein>
    <recommendedName>
        <fullName evidence="4">HdeD family acid-resistance protein</fullName>
    </recommendedName>
</protein>
<dbReference type="InterPro" id="IPR005325">
    <property type="entry name" value="DUF308_memb"/>
</dbReference>
<sequence>MLTFVARTWPWILARGIIAALAGLVTIVWPGPTLIVIATFIGFWLIFDGVGLAINAFTVHDVTPGERALFGVFGLISLVVGVIAVTNVFATLQALALLLAIWFFASGIAQIATAVRIRRFVSGEWMLILVGIIGILCGFLTLFAPVAVLAAAAILFGVTALVYGVAAIVASLRLRSLVKNATVRV</sequence>
<dbReference type="EMBL" id="PPCV01000007">
    <property type="protein sequence ID" value="RXW31703.1"/>
    <property type="molecule type" value="Genomic_DNA"/>
</dbReference>
<name>A0A4Q2EFE4_9ACTN</name>
<gene>
    <name evidence="2" type="ORF">C1706_11160</name>
</gene>
<organism evidence="2 3">
    <name type="scientific">Propioniciclava flava</name>
    <dbReference type="NCBI Taxonomy" id="2072026"/>
    <lineage>
        <taxon>Bacteria</taxon>
        <taxon>Bacillati</taxon>
        <taxon>Actinomycetota</taxon>
        <taxon>Actinomycetes</taxon>
        <taxon>Propionibacteriales</taxon>
        <taxon>Propionibacteriaceae</taxon>
        <taxon>Propioniciclava</taxon>
    </lineage>
</organism>
<dbReference type="Pfam" id="PF03729">
    <property type="entry name" value="DUF308"/>
    <property type="match status" value="2"/>
</dbReference>
<dbReference type="GO" id="GO:0005886">
    <property type="term" value="C:plasma membrane"/>
    <property type="evidence" value="ECO:0007669"/>
    <property type="project" value="TreeGrafter"/>
</dbReference>
<feature type="transmembrane region" description="Helical" evidence="1">
    <location>
        <begin position="12"/>
        <end position="29"/>
    </location>
</feature>
<keyword evidence="3" id="KW-1185">Reference proteome</keyword>
<dbReference type="Proteomes" id="UP000290624">
    <property type="component" value="Unassembled WGS sequence"/>
</dbReference>
<feature type="transmembrane region" description="Helical" evidence="1">
    <location>
        <begin position="125"/>
        <end position="144"/>
    </location>
</feature>
<dbReference type="PANTHER" id="PTHR34989">
    <property type="entry name" value="PROTEIN HDED"/>
    <property type="match status" value="1"/>
</dbReference>
<feature type="transmembrane region" description="Helical" evidence="1">
    <location>
        <begin position="69"/>
        <end position="89"/>
    </location>
</feature>
<proteinExistence type="predicted"/>
<keyword evidence="1" id="KW-0472">Membrane</keyword>
<feature type="transmembrane region" description="Helical" evidence="1">
    <location>
        <begin position="35"/>
        <end position="57"/>
    </location>
</feature>
<keyword evidence="1" id="KW-0812">Transmembrane</keyword>
<comment type="caution">
    <text evidence="2">The sequence shown here is derived from an EMBL/GenBank/DDBJ whole genome shotgun (WGS) entry which is preliminary data.</text>
</comment>
<dbReference type="OrthoDB" id="3733928at2"/>
<feature type="transmembrane region" description="Helical" evidence="1">
    <location>
        <begin position="95"/>
        <end position="113"/>
    </location>
</feature>
<accession>A0A4Q2EFE4</accession>
<dbReference type="RefSeq" id="WP_129459309.1">
    <property type="nucleotide sequence ID" value="NZ_PPCV01000007.1"/>
</dbReference>
<feature type="transmembrane region" description="Helical" evidence="1">
    <location>
        <begin position="150"/>
        <end position="172"/>
    </location>
</feature>
<dbReference type="InterPro" id="IPR052712">
    <property type="entry name" value="Acid_resist_chaperone_HdeD"/>
</dbReference>
<dbReference type="PANTHER" id="PTHR34989:SF1">
    <property type="entry name" value="PROTEIN HDED"/>
    <property type="match status" value="1"/>
</dbReference>
<evidence type="ECO:0000313" key="2">
    <source>
        <dbReference type="EMBL" id="RXW31703.1"/>
    </source>
</evidence>
<reference evidence="2 3" key="1">
    <citation type="submission" date="2018-01" db="EMBL/GenBank/DDBJ databases">
        <title>Lactibacter flavus gen. nov., sp. nov., a novel bacterium of the family Propionibacteriaceae isolated from raw milk and dairy products.</title>
        <authorList>
            <person name="Wenning M."/>
            <person name="Breitenwieser F."/>
            <person name="Huptas C."/>
            <person name="von Neubeck M."/>
            <person name="Busse H.-J."/>
            <person name="Scherer S."/>
        </authorList>
    </citation>
    <scope>NUCLEOTIDE SEQUENCE [LARGE SCALE GENOMIC DNA]</scope>
    <source>
        <strain evidence="2 3">VG341</strain>
    </source>
</reference>
<dbReference type="AlphaFoldDB" id="A0A4Q2EFE4"/>
<evidence type="ECO:0000256" key="1">
    <source>
        <dbReference type="SAM" id="Phobius"/>
    </source>
</evidence>
<keyword evidence="1" id="KW-1133">Transmembrane helix</keyword>
<evidence type="ECO:0008006" key="4">
    <source>
        <dbReference type="Google" id="ProtNLM"/>
    </source>
</evidence>
<evidence type="ECO:0000313" key="3">
    <source>
        <dbReference type="Proteomes" id="UP000290624"/>
    </source>
</evidence>